<feature type="compositionally biased region" description="Low complexity" evidence="1">
    <location>
        <begin position="698"/>
        <end position="712"/>
    </location>
</feature>
<gene>
    <name evidence="5" type="ORF">ATN84_11760</name>
</gene>
<feature type="region of interest" description="Disordered" evidence="1">
    <location>
        <begin position="696"/>
        <end position="726"/>
    </location>
</feature>
<accession>A0A135HU32</accession>
<comment type="caution">
    <text evidence="5">The sequence shown here is derived from an EMBL/GenBank/DDBJ whole genome shotgun (WGS) entry which is preliminary data.</text>
</comment>
<dbReference type="Proteomes" id="UP000070107">
    <property type="component" value="Unassembled WGS sequence"/>
</dbReference>
<evidence type="ECO:0000313" key="6">
    <source>
        <dbReference type="Proteomes" id="UP000070107"/>
    </source>
</evidence>
<feature type="transmembrane region" description="Helical" evidence="2">
    <location>
        <begin position="60"/>
        <end position="78"/>
    </location>
</feature>
<dbReference type="PANTHER" id="PTHR37464:SF1">
    <property type="entry name" value="BLL2463 PROTEIN"/>
    <property type="match status" value="1"/>
</dbReference>
<dbReference type="InterPro" id="IPR025297">
    <property type="entry name" value="DUF4159"/>
</dbReference>
<proteinExistence type="predicted"/>
<evidence type="ECO:0000259" key="4">
    <source>
        <dbReference type="Pfam" id="PF13709"/>
    </source>
</evidence>
<dbReference type="Pfam" id="PF07584">
    <property type="entry name" value="BatA"/>
    <property type="match status" value="1"/>
</dbReference>
<dbReference type="RefSeq" id="WP_068882275.1">
    <property type="nucleotide sequence ID" value="NZ_LNTU01000023.1"/>
</dbReference>
<dbReference type="Gene3D" id="3.40.50.880">
    <property type="match status" value="1"/>
</dbReference>
<keyword evidence="2" id="KW-0472">Membrane</keyword>
<keyword evidence="2" id="KW-1133">Transmembrane helix</keyword>
<dbReference type="PANTHER" id="PTHR37464">
    <property type="entry name" value="BLL2463 PROTEIN"/>
    <property type="match status" value="1"/>
</dbReference>
<feature type="transmembrane region" description="Helical" evidence="2">
    <location>
        <begin position="6"/>
        <end position="27"/>
    </location>
</feature>
<dbReference type="CDD" id="cd03143">
    <property type="entry name" value="A4_beta-galactosidase_middle_domain"/>
    <property type="match status" value="2"/>
</dbReference>
<reference evidence="5 6" key="1">
    <citation type="submission" date="2015-11" db="EMBL/GenBank/DDBJ databases">
        <title>Draft genome sequence of Paramesorhizobium deserti A-3-E, a strain highly resistant to diverse beta-lactam antibiotics.</title>
        <authorList>
            <person name="Lv R."/>
            <person name="Yang X."/>
            <person name="Fang N."/>
            <person name="Guo J."/>
            <person name="Luo X."/>
            <person name="Peng F."/>
            <person name="Yang R."/>
            <person name="Cui Y."/>
            <person name="Fang C."/>
            <person name="Song Y."/>
        </authorList>
    </citation>
    <scope>NUCLEOTIDE SEQUENCE [LARGE SCALE GENOMIC DNA]</scope>
    <source>
        <strain evidence="5 6">A-3-E</strain>
    </source>
</reference>
<dbReference type="AlphaFoldDB" id="A0A135HU32"/>
<evidence type="ECO:0000259" key="3">
    <source>
        <dbReference type="Pfam" id="PF07584"/>
    </source>
</evidence>
<keyword evidence="2" id="KW-0812">Transmembrane</keyword>
<dbReference type="STRING" id="1494590.ATN84_11760"/>
<dbReference type="OrthoDB" id="9773014at2"/>
<sequence>MNALPLAFGAPMVLAGLIALPIIWWLLRMTPPRPQEEVFPPLRILANVLKKEETPSKSPWWMTLLRLALAALVILALAEPVWNPRPVTLAGDQPVAIVLDNGWASAEDWDQKHDTAERLINDAEAAGAPIYVMGTAERTNAEIGPFDATRALERLEALNPRPIPVDRQQAFERLATAITATPGARIAYLNDGVETADDATAFAPLAQSGASSMLWYRPDTANLAGLASVENGADALVVHAIRPTDANQPRSVTVGAFDNKGRRIAETSLAFGPGSSTAEGRIEAPIELRNDFSTIRVDGSRQAAATRLLDDNAKRRRVALISGAEADAATAQPLLSPLYYISRALQPFADLLQPRTADLAISIPELLDQKPSVVVMADIGKLPEAAEQRLADWVSKGGTLIRFAGPRLAGAGDDDTLLPVTLRRGERSLGGTLSWTEPQPLAAFPANGPFAGLPTPQEVSVKRQVLADPSPDLFEKSWANLADGTPLVTGETRDRGRVVLFHIAPDATWSNLPISGTFVEMLRRIVVLSRNLGGTEENGTASVSLPPYLMLAADGSMIPPTPETKPLTVGGGATPEVSYDNPPGFYGSEDALYALNLLGPRSELTPLVQPSLSFPVTATAYAADESIRLRGPLFAAAAILLALDTLLVLWLGGHFRPRRGSRPQGGRKAAAMGAVVLLLLPGGWLLSASPLAGGQAFAQTSSPTPAQSAQSPETSDNTIHDDSRPGDQAMIDAVSVTHLAYIITGDKAVDDISRAGLQGLTQFLIEKTALEPGEPIGLDPARDDLSFYPLIYWPVDPNAAMPSEAAIAKVDAYMQQGGTVLFDTRDEMAAGAGLDGATTPAGQRLRAILDGMNVPPLEPVPSDHVLSKSFYIMPDFPGRFRGSPLWVEASLNSESREDRPVRTGDGVSPILITANDFAGAWAVDQRGAPLLPTVPNDPMQRAYAMRGGVNIMMYMLTGNYKSDQVHVPVLLERLGN</sequence>
<dbReference type="InterPro" id="IPR011933">
    <property type="entry name" value="Double_TM_dom"/>
</dbReference>
<evidence type="ECO:0000313" key="5">
    <source>
        <dbReference type="EMBL" id="KXF76704.1"/>
    </source>
</evidence>
<evidence type="ECO:0000256" key="1">
    <source>
        <dbReference type="SAM" id="MobiDB-lite"/>
    </source>
</evidence>
<dbReference type="EMBL" id="LNTU01000023">
    <property type="protein sequence ID" value="KXF76704.1"/>
    <property type="molecule type" value="Genomic_DNA"/>
</dbReference>
<organism evidence="5 6">
    <name type="scientific">Paramesorhizobium deserti</name>
    <dbReference type="NCBI Taxonomy" id="1494590"/>
    <lineage>
        <taxon>Bacteria</taxon>
        <taxon>Pseudomonadati</taxon>
        <taxon>Pseudomonadota</taxon>
        <taxon>Alphaproteobacteria</taxon>
        <taxon>Hyphomicrobiales</taxon>
        <taxon>Phyllobacteriaceae</taxon>
        <taxon>Paramesorhizobium</taxon>
    </lineage>
</organism>
<dbReference type="Gene3D" id="3.40.50.12140">
    <property type="entry name" value="Domain of unknown function DUF4159"/>
    <property type="match status" value="1"/>
</dbReference>
<dbReference type="Pfam" id="PF13709">
    <property type="entry name" value="DUF4159"/>
    <property type="match status" value="1"/>
</dbReference>
<feature type="transmembrane region" description="Helical" evidence="2">
    <location>
        <begin position="633"/>
        <end position="651"/>
    </location>
</feature>
<feature type="domain" description="DUF4159" evidence="4">
    <location>
        <begin position="738"/>
        <end position="956"/>
    </location>
</feature>
<keyword evidence="6" id="KW-1185">Reference proteome</keyword>
<protein>
    <submittedName>
        <fullName evidence="5">RNA-binding protein</fullName>
    </submittedName>
</protein>
<dbReference type="SUPFAM" id="SSF52317">
    <property type="entry name" value="Class I glutamine amidotransferase-like"/>
    <property type="match status" value="1"/>
</dbReference>
<name>A0A135HU32_9HYPH</name>
<dbReference type="NCBIfam" id="TIGR02226">
    <property type="entry name" value="two_anch"/>
    <property type="match status" value="1"/>
</dbReference>
<feature type="domain" description="Aerotolerance regulator N-terminal" evidence="3">
    <location>
        <begin position="7"/>
        <end position="80"/>
    </location>
</feature>
<feature type="transmembrane region" description="Helical" evidence="2">
    <location>
        <begin position="671"/>
        <end position="692"/>
    </location>
</feature>
<dbReference type="InterPro" id="IPR024163">
    <property type="entry name" value="Aerotolerance_reg_N"/>
</dbReference>
<evidence type="ECO:0000256" key="2">
    <source>
        <dbReference type="SAM" id="Phobius"/>
    </source>
</evidence>
<dbReference type="InterPro" id="IPR029062">
    <property type="entry name" value="Class_I_gatase-like"/>
</dbReference>